<dbReference type="RefSeq" id="WP_145650038.1">
    <property type="nucleotide sequence ID" value="NZ_VLLB01000005.1"/>
</dbReference>
<dbReference type="InterPro" id="IPR050807">
    <property type="entry name" value="TransReg_Diox_bact_type"/>
</dbReference>
<dbReference type="SMART" id="SM00530">
    <property type="entry name" value="HTH_XRE"/>
    <property type="match status" value="1"/>
</dbReference>
<accession>A0A562R5M9</accession>
<dbReference type="InterPro" id="IPR001387">
    <property type="entry name" value="Cro/C1-type_HTH"/>
</dbReference>
<sequence>MATQLGEKLRALRKERKLTLEQLAAQAKLSKSYLWELENRESQRPSAEKLTALGDVLGVTTAYFLEEDVRAPEEKHLDEAFFRGYQQLNAEGKDHLRKILETFKRS</sequence>
<dbReference type="GO" id="GO:0003677">
    <property type="term" value="F:DNA binding"/>
    <property type="evidence" value="ECO:0007669"/>
    <property type="project" value="UniProtKB-KW"/>
</dbReference>
<dbReference type="PANTHER" id="PTHR46797:SF1">
    <property type="entry name" value="METHYLPHOSPHONATE SYNTHASE"/>
    <property type="match status" value="1"/>
</dbReference>
<evidence type="ECO:0000313" key="4">
    <source>
        <dbReference type="Proteomes" id="UP000318431"/>
    </source>
</evidence>
<organism evidence="3 4">
    <name type="scientific">Pseudoduganella lurida</name>
    <dbReference type="NCBI Taxonomy" id="1036180"/>
    <lineage>
        <taxon>Bacteria</taxon>
        <taxon>Pseudomonadati</taxon>
        <taxon>Pseudomonadota</taxon>
        <taxon>Betaproteobacteria</taxon>
        <taxon>Burkholderiales</taxon>
        <taxon>Oxalobacteraceae</taxon>
        <taxon>Telluria group</taxon>
        <taxon>Pseudoduganella</taxon>
    </lineage>
</organism>
<gene>
    <name evidence="3" type="ORF">IP91_03149</name>
</gene>
<dbReference type="OrthoDB" id="73827at2"/>
<dbReference type="Pfam" id="PF13560">
    <property type="entry name" value="HTH_31"/>
    <property type="match status" value="1"/>
</dbReference>
<dbReference type="CDD" id="cd00093">
    <property type="entry name" value="HTH_XRE"/>
    <property type="match status" value="1"/>
</dbReference>
<dbReference type="AlphaFoldDB" id="A0A562R5M9"/>
<comment type="caution">
    <text evidence="3">The sequence shown here is derived from an EMBL/GenBank/DDBJ whole genome shotgun (WGS) entry which is preliminary data.</text>
</comment>
<proteinExistence type="predicted"/>
<keyword evidence="4" id="KW-1185">Reference proteome</keyword>
<dbReference type="EMBL" id="VLLB01000005">
    <property type="protein sequence ID" value="TWI64379.1"/>
    <property type="molecule type" value="Genomic_DNA"/>
</dbReference>
<keyword evidence="1" id="KW-0238">DNA-binding</keyword>
<dbReference type="PANTHER" id="PTHR46797">
    <property type="entry name" value="HTH-TYPE TRANSCRIPTIONAL REGULATOR"/>
    <property type="match status" value="1"/>
</dbReference>
<protein>
    <submittedName>
        <fullName evidence="3">Helix-turn-helix protein</fullName>
    </submittedName>
</protein>
<dbReference type="GO" id="GO:0005829">
    <property type="term" value="C:cytosol"/>
    <property type="evidence" value="ECO:0007669"/>
    <property type="project" value="TreeGrafter"/>
</dbReference>
<evidence type="ECO:0000256" key="1">
    <source>
        <dbReference type="ARBA" id="ARBA00023125"/>
    </source>
</evidence>
<dbReference type="Gene3D" id="1.10.260.40">
    <property type="entry name" value="lambda repressor-like DNA-binding domains"/>
    <property type="match status" value="1"/>
</dbReference>
<dbReference type="Proteomes" id="UP000318431">
    <property type="component" value="Unassembled WGS sequence"/>
</dbReference>
<evidence type="ECO:0000313" key="3">
    <source>
        <dbReference type="EMBL" id="TWI64379.1"/>
    </source>
</evidence>
<dbReference type="InterPro" id="IPR010982">
    <property type="entry name" value="Lambda_DNA-bd_dom_sf"/>
</dbReference>
<feature type="domain" description="HTH cro/C1-type" evidence="2">
    <location>
        <begin position="9"/>
        <end position="64"/>
    </location>
</feature>
<dbReference type="SUPFAM" id="SSF47413">
    <property type="entry name" value="lambda repressor-like DNA-binding domains"/>
    <property type="match status" value="1"/>
</dbReference>
<dbReference type="GO" id="GO:0003700">
    <property type="term" value="F:DNA-binding transcription factor activity"/>
    <property type="evidence" value="ECO:0007669"/>
    <property type="project" value="TreeGrafter"/>
</dbReference>
<dbReference type="PROSITE" id="PS50943">
    <property type="entry name" value="HTH_CROC1"/>
    <property type="match status" value="1"/>
</dbReference>
<evidence type="ECO:0000259" key="2">
    <source>
        <dbReference type="PROSITE" id="PS50943"/>
    </source>
</evidence>
<reference evidence="3 4" key="1">
    <citation type="journal article" date="2015" name="Stand. Genomic Sci.">
        <title>Genomic Encyclopedia of Bacterial and Archaeal Type Strains, Phase III: the genomes of soil and plant-associated and newly described type strains.</title>
        <authorList>
            <person name="Whitman W.B."/>
            <person name="Woyke T."/>
            <person name="Klenk H.P."/>
            <person name="Zhou Y."/>
            <person name="Lilburn T.G."/>
            <person name="Beck B.J."/>
            <person name="De Vos P."/>
            <person name="Vandamme P."/>
            <person name="Eisen J.A."/>
            <person name="Garrity G."/>
            <person name="Hugenholtz P."/>
            <person name="Kyrpides N.C."/>
        </authorList>
    </citation>
    <scope>NUCLEOTIDE SEQUENCE [LARGE SCALE GENOMIC DNA]</scope>
    <source>
        <strain evidence="3 4">CGMCC 1.10822</strain>
    </source>
</reference>
<name>A0A562R5M9_9BURK</name>